<evidence type="ECO:0000313" key="4">
    <source>
        <dbReference type="EMBL" id="KAK4412669.1"/>
    </source>
</evidence>
<keyword evidence="1" id="KW-0862">Zinc</keyword>
<gene>
    <name evidence="4" type="ORF">Salat_2914000</name>
</gene>
<dbReference type="InterPro" id="IPR025836">
    <property type="entry name" value="Zn_knuckle_CX2CX4HX4C"/>
</dbReference>
<evidence type="ECO:0000313" key="5">
    <source>
        <dbReference type="Proteomes" id="UP001293254"/>
    </source>
</evidence>
<keyword evidence="1" id="KW-0479">Metal-binding</keyword>
<name>A0AAE2C874_9LAMI</name>
<dbReference type="GO" id="GO:0003676">
    <property type="term" value="F:nucleic acid binding"/>
    <property type="evidence" value="ECO:0007669"/>
    <property type="project" value="InterPro"/>
</dbReference>
<comment type="caution">
    <text evidence="4">The sequence shown here is derived from an EMBL/GenBank/DDBJ whole genome shotgun (WGS) entry which is preliminary data.</text>
</comment>
<keyword evidence="1" id="KW-0863">Zinc-finger</keyword>
<reference evidence="4" key="2">
    <citation type="journal article" date="2024" name="Plant">
        <title>Genomic evolution and insights into agronomic trait innovations of Sesamum species.</title>
        <authorList>
            <person name="Miao H."/>
            <person name="Wang L."/>
            <person name="Qu L."/>
            <person name="Liu H."/>
            <person name="Sun Y."/>
            <person name="Le M."/>
            <person name="Wang Q."/>
            <person name="Wei S."/>
            <person name="Zheng Y."/>
            <person name="Lin W."/>
            <person name="Duan Y."/>
            <person name="Cao H."/>
            <person name="Xiong S."/>
            <person name="Wang X."/>
            <person name="Wei L."/>
            <person name="Li C."/>
            <person name="Ma Q."/>
            <person name="Ju M."/>
            <person name="Zhao R."/>
            <person name="Li G."/>
            <person name="Mu C."/>
            <person name="Tian Q."/>
            <person name="Mei H."/>
            <person name="Zhang T."/>
            <person name="Gao T."/>
            <person name="Zhang H."/>
        </authorList>
    </citation>
    <scope>NUCLEOTIDE SEQUENCE</scope>
    <source>
        <strain evidence="4">3651</strain>
    </source>
</reference>
<dbReference type="Pfam" id="PF14392">
    <property type="entry name" value="zf-CCHC_4"/>
    <property type="match status" value="1"/>
</dbReference>
<reference evidence="4" key="1">
    <citation type="submission" date="2020-06" db="EMBL/GenBank/DDBJ databases">
        <authorList>
            <person name="Li T."/>
            <person name="Hu X."/>
            <person name="Zhang T."/>
            <person name="Song X."/>
            <person name="Zhang H."/>
            <person name="Dai N."/>
            <person name="Sheng W."/>
            <person name="Hou X."/>
            <person name="Wei L."/>
        </authorList>
    </citation>
    <scope>NUCLEOTIDE SEQUENCE</scope>
    <source>
        <strain evidence="4">3651</strain>
        <tissue evidence="4">Leaf</tissue>
    </source>
</reference>
<organism evidence="4 5">
    <name type="scientific">Sesamum alatum</name>
    <dbReference type="NCBI Taxonomy" id="300844"/>
    <lineage>
        <taxon>Eukaryota</taxon>
        <taxon>Viridiplantae</taxon>
        <taxon>Streptophyta</taxon>
        <taxon>Embryophyta</taxon>
        <taxon>Tracheophyta</taxon>
        <taxon>Spermatophyta</taxon>
        <taxon>Magnoliopsida</taxon>
        <taxon>eudicotyledons</taxon>
        <taxon>Gunneridae</taxon>
        <taxon>Pentapetalae</taxon>
        <taxon>asterids</taxon>
        <taxon>lamiids</taxon>
        <taxon>Lamiales</taxon>
        <taxon>Pedaliaceae</taxon>
        <taxon>Sesamum</taxon>
    </lineage>
</organism>
<dbReference type="PROSITE" id="PS50158">
    <property type="entry name" value="ZF_CCHC"/>
    <property type="match status" value="1"/>
</dbReference>
<dbReference type="InterPro" id="IPR001878">
    <property type="entry name" value="Znf_CCHC"/>
</dbReference>
<dbReference type="EMBL" id="JACGWO010000013">
    <property type="protein sequence ID" value="KAK4412669.1"/>
    <property type="molecule type" value="Genomic_DNA"/>
</dbReference>
<sequence>MSLLHLTYERLPNFCYLCGKLGHIAKYCELLFEEGFVDLGMDSPHRSCLRAPIPVRGQGLAQCRETVAEAKLARESGPARRRGAVIFGDFSESGRGVSADQDNKGEARWEGVAAASAERFSTRRPLQQDRDVGTNGIVQGSETKGALGSDNSLMDCAGLEMGVPSITTAGKGPAGAEETGIEDSAEFVSSTIPEDGTVRVSEKTGIDTDRLADGLVTMPLRFTARGLRGRRGTRRRGRPRGYGASGSQKRTRGCSVIDPEGDVLRSRKRHLL</sequence>
<evidence type="ECO:0000256" key="1">
    <source>
        <dbReference type="PROSITE-ProRule" id="PRU00047"/>
    </source>
</evidence>
<accession>A0AAE2C874</accession>
<feature type="region of interest" description="Disordered" evidence="2">
    <location>
        <begin position="225"/>
        <end position="256"/>
    </location>
</feature>
<feature type="compositionally biased region" description="Basic residues" evidence="2">
    <location>
        <begin position="227"/>
        <end position="239"/>
    </location>
</feature>
<dbReference type="Proteomes" id="UP001293254">
    <property type="component" value="Unassembled WGS sequence"/>
</dbReference>
<feature type="domain" description="CCHC-type" evidence="3">
    <location>
        <begin position="15"/>
        <end position="28"/>
    </location>
</feature>
<dbReference type="AlphaFoldDB" id="A0AAE2C874"/>
<proteinExistence type="predicted"/>
<evidence type="ECO:0000259" key="3">
    <source>
        <dbReference type="PROSITE" id="PS50158"/>
    </source>
</evidence>
<protein>
    <recommendedName>
        <fullName evidence="3">CCHC-type domain-containing protein</fullName>
    </recommendedName>
</protein>
<keyword evidence="5" id="KW-1185">Reference proteome</keyword>
<dbReference type="GO" id="GO:0008270">
    <property type="term" value="F:zinc ion binding"/>
    <property type="evidence" value="ECO:0007669"/>
    <property type="project" value="UniProtKB-KW"/>
</dbReference>
<evidence type="ECO:0000256" key="2">
    <source>
        <dbReference type="SAM" id="MobiDB-lite"/>
    </source>
</evidence>